<gene>
    <name evidence="3" type="ORF">R3P38DRAFT_171893</name>
</gene>
<evidence type="ECO:0000259" key="2">
    <source>
        <dbReference type="Pfam" id="PF20152"/>
    </source>
</evidence>
<dbReference type="InterPro" id="IPR045339">
    <property type="entry name" value="DUF6534"/>
</dbReference>
<feature type="transmembrane region" description="Helical" evidence="1">
    <location>
        <begin position="208"/>
        <end position="232"/>
    </location>
</feature>
<proteinExistence type="predicted"/>
<accession>A0AAW0D2N0</accession>
<dbReference type="Proteomes" id="UP001362999">
    <property type="component" value="Unassembled WGS sequence"/>
</dbReference>
<keyword evidence="1" id="KW-1133">Transmembrane helix</keyword>
<feature type="transmembrane region" description="Helical" evidence="1">
    <location>
        <begin position="122"/>
        <end position="141"/>
    </location>
</feature>
<dbReference type="PANTHER" id="PTHR40465:SF1">
    <property type="entry name" value="DUF6534 DOMAIN-CONTAINING PROTEIN"/>
    <property type="match status" value="1"/>
</dbReference>
<feature type="transmembrane region" description="Helical" evidence="1">
    <location>
        <begin position="20"/>
        <end position="39"/>
    </location>
</feature>
<dbReference type="AlphaFoldDB" id="A0AAW0D2N0"/>
<dbReference type="PANTHER" id="PTHR40465">
    <property type="entry name" value="CHROMOSOME 1, WHOLE GENOME SHOTGUN SEQUENCE"/>
    <property type="match status" value="1"/>
</dbReference>
<evidence type="ECO:0000256" key="1">
    <source>
        <dbReference type="SAM" id="Phobius"/>
    </source>
</evidence>
<dbReference type="EMBL" id="JAWWNJ010000011">
    <property type="protein sequence ID" value="KAK7044637.1"/>
    <property type="molecule type" value="Genomic_DNA"/>
</dbReference>
<evidence type="ECO:0000313" key="4">
    <source>
        <dbReference type="Proteomes" id="UP001362999"/>
    </source>
</evidence>
<sequence>MKPLTSYGPAELAHGPMFVGFLFNAILYGAVVLQSYLYYTRFTNDERWKKIFVSTLLVLDTVNTSFDFAYLYDALIIHFADVPFLTKATWLFAIDPITTATISCLVQLFYAWRVRILTGNPWLASIIAACSLLSLAGGLGTTIEVLKTPQFTDFIHFKSVIIIWLAAACATDLLITAILVKHLLGQKTGLDSDILIDRIIRVTMQTGLATVLCATISLILFLTDPIGLHLAFNFPLCKIYTNSLLSSLNARGAQRRGSADSADTGLVVSKNWRASLPPPPVPQFYSQPLSIEVESVTTRVSDVDTMGLGPVVRERRRSEVCNLGLDAGASSDSKSH</sequence>
<name>A0AAW0D2N0_9AGAR</name>
<feature type="transmembrane region" description="Helical" evidence="1">
    <location>
        <begin position="90"/>
        <end position="110"/>
    </location>
</feature>
<protein>
    <recommendedName>
        <fullName evidence="2">DUF6534 domain-containing protein</fullName>
    </recommendedName>
</protein>
<feature type="transmembrane region" description="Helical" evidence="1">
    <location>
        <begin position="51"/>
        <end position="70"/>
    </location>
</feature>
<organism evidence="3 4">
    <name type="scientific">Favolaschia claudopus</name>
    <dbReference type="NCBI Taxonomy" id="2862362"/>
    <lineage>
        <taxon>Eukaryota</taxon>
        <taxon>Fungi</taxon>
        <taxon>Dikarya</taxon>
        <taxon>Basidiomycota</taxon>
        <taxon>Agaricomycotina</taxon>
        <taxon>Agaricomycetes</taxon>
        <taxon>Agaricomycetidae</taxon>
        <taxon>Agaricales</taxon>
        <taxon>Marasmiineae</taxon>
        <taxon>Mycenaceae</taxon>
        <taxon>Favolaschia</taxon>
    </lineage>
</organism>
<evidence type="ECO:0000313" key="3">
    <source>
        <dbReference type="EMBL" id="KAK7044637.1"/>
    </source>
</evidence>
<reference evidence="3 4" key="1">
    <citation type="journal article" date="2024" name="J Genomics">
        <title>Draft genome sequencing and assembly of Favolaschia claudopus CIRM-BRFM 2984 isolated from oak limbs.</title>
        <authorList>
            <person name="Navarro D."/>
            <person name="Drula E."/>
            <person name="Chaduli D."/>
            <person name="Cazenave R."/>
            <person name="Ahrendt S."/>
            <person name="Wang J."/>
            <person name="Lipzen A."/>
            <person name="Daum C."/>
            <person name="Barry K."/>
            <person name="Grigoriev I.V."/>
            <person name="Favel A."/>
            <person name="Rosso M.N."/>
            <person name="Martin F."/>
        </authorList>
    </citation>
    <scope>NUCLEOTIDE SEQUENCE [LARGE SCALE GENOMIC DNA]</scope>
    <source>
        <strain evidence="3 4">CIRM-BRFM 2984</strain>
    </source>
</reference>
<keyword evidence="1" id="KW-0472">Membrane</keyword>
<feature type="domain" description="DUF6534" evidence="2">
    <location>
        <begin position="168"/>
        <end position="251"/>
    </location>
</feature>
<comment type="caution">
    <text evidence="3">The sequence shown here is derived from an EMBL/GenBank/DDBJ whole genome shotgun (WGS) entry which is preliminary data.</text>
</comment>
<feature type="transmembrane region" description="Helical" evidence="1">
    <location>
        <begin position="161"/>
        <end position="180"/>
    </location>
</feature>
<dbReference type="Pfam" id="PF20152">
    <property type="entry name" value="DUF6534"/>
    <property type="match status" value="1"/>
</dbReference>
<keyword evidence="4" id="KW-1185">Reference proteome</keyword>
<keyword evidence="1" id="KW-0812">Transmembrane</keyword>